<feature type="transmembrane region" description="Helical" evidence="8">
    <location>
        <begin position="190"/>
        <end position="215"/>
    </location>
</feature>
<feature type="transmembrane region" description="Helical" evidence="8">
    <location>
        <begin position="150"/>
        <end position="170"/>
    </location>
</feature>
<feature type="transmembrane region" description="Helical" evidence="8">
    <location>
        <begin position="124"/>
        <end position="143"/>
    </location>
</feature>
<name>A0A3S4IRZ7_9ENTR</name>
<feature type="transmembrane region" description="Helical" evidence="8">
    <location>
        <begin position="6"/>
        <end position="26"/>
    </location>
</feature>
<dbReference type="PANTHER" id="PTHR42682:SF3">
    <property type="entry name" value="FORMATE HYDROGENLYASE SUBUNIT 3-RELATED"/>
    <property type="match status" value="1"/>
</dbReference>
<gene>
    <name evidence="10" type="primary">hyfB</name>
    <name evidence="10" type="ORF">NCTC11466_04660</name>
</gene>
<dbReference type="AlphaFoldDB" id="A0A3S4IRZ7"/>
<comment type="subcellular location">
    <subcellularLocation>
        <location evidence="1">Cell membrane</location>
        <topology evidence="1">Multi-pass membrane protein</topology>
    </subcellularLocation>
    <subcellularLocation>
        <location evidence="7">Membrane</location>
        <topology evidence="7">Multi-pass membrane protein</topology>
    </subcellularLocation>
</comment>
<dbReference type="GO" id="GO:0005886">
    <property type="term" value="C:plasma membrane"/>
    <property type="evidence" value="ECO:0007669"/>
    <property type="project" value="UniProtKB-SubCell"/>
</dbReference>
<dbReference type="KEGG" id="clap:NCTC11466_04660"/>
<dbReference type="Pfam" id="PF00361">
    <property type="entry name" value="Proton_antipo_M"/>
    <property type="match status" value="1"/>
</dbReference>
<feature type="transmembrane region" description="Helical" evidence="8">
    <location>
        <begin position="254"/>
        <end position="277"/>
    </location>
</feature>
<dbReference type="EC" id="1.-.-.-" evidence="10"/>
<feature type="transmembrane region" description="Helical" evidence="8">
    <location>
        <begin position="408"/>
        <end position="432"/>
    </location>
</feature>
<keyword evidence="2" id="KW-1003">Cell membrane</keyword>
<keyword evidence="11" id="KW-1185">Reference proteome</keyword>
<proteinExistence type="predicted"/>
<feature type="transmembrane region" description="Helical" evidence="8">
    <location>
        <begin position="453"/>
        <end position="477"/>
    </location>
</feature>
<dbReference type="RefSeq" id="WP_126358252.1">
    <property type="nucleotide sequence ID" value="NZ_LR134201.1"/>
</dbReference>
<dbReference type="EMBL" id="LR134201">
    <property type="protein sequence ID" value="VEC02194.1"/>
    <property type="molecule type" value="Genomic_DNA"/>
</dbReference>
<dbReference type="PANTHER" id="PTHR42682">
    <property type="entry name" value="HYDROGENASE-4 COMPONENT F"/>
    <property type="match status" value="1"/>
</dbReference>
<evidence type="ECO:0000256" key="5">
    <source>
        <dbReference type="ARBA" id="ARBA00023002"/>
    </source>
</evidence>
<evidence type="ECO:0000256" key="4">
    <source>
        <dbReference type="ARBA" id="ARBA00022989"/>
    </source>
</evidence>
<evidence type="ECO:0000256" key="7">
    <source>
        <dbReference type="RuleBase" id="RU000320"/>
    </source>
</evidence>
<dbReference type="Proteomes" id="UP000274122">
    <property type="component" value="Chromosome"/>
</dbReference>
<feature type="transmembrane region" description="Helical" evidence="8">
    <location>
        <begin position="289"/>
        <end position="310"/>
    </location>
</feature>
<dbReference type="InterPro" id="IPR001750">
    <property type="entry name" value="ND/Mrp_TM"/>
</dbReference>
<evidence type="ECO:0000256" key="1">
    <source>
        <dbReference type="ARBA" id="ARBA00004651"/>
    </source>
</evidence>
<accession>A0A3S4IRZ7</accession>
<evidence type="ECO:0000256" key="3">
    <source>
        <dbReference type="ARBA" id="ARBA00022692"/>
    </source>
</evidence>
<dbReference type="GO" id="GO:0016491">
    <property type="term" value="F:oxidoreductase activity"/>
    <property type="evidence" value="ECO:0007669"/>
    <property type="project" value="UniProtKB-KW"/>
</dbReference>
<dbReference type="InterPro" id="IPR003918">
    <property type="entry name" value="NADH_UbQ_OxRdtase"/>
</dbReference>
<feature type="transmembrane region" description="Helical" evidence="8">
    <location>
        <begin position="227"/>
        <end position="248"/>
    </location>
</feature>
<evidence type="ECO:0000256" key="8">
    <source>
        <dbReference type="SAM" id="Phobius"/>
    </source>
</evidence>
<dbReference type="NCBIfam" id="NF005958">
    <property type="entry name" value="PRK08042.1"/>
    <property type="match status" value="1"/>
</dbReference>
<keyword evidence="6 8" id="KW-0472">Membrane</keyword>
<dbReference type="PRINTS" id="PR01437">
    <property type="entry name" value="NUOXDRDTASE4"/>
</dbReference>
<evidence type="ECO:0000259" key="9">
    <source>
        <dbReference type="Pfam" id="PF00361"/>
    </source>
</evidence>
<evidence type="ECO:0000256" key="6">
    <source>
        <dbReference type="ARBA" id="ARBA00023136"/>
    </source>
</evidence>
<feature type="transmembrane region" description="Helical" evidence="8">
    <location>
        <begin position="497"/>
        <end position="518"/>
    </location>
</feature>
<evidence type="ECO:0000313" key="11">
    <source>
        <dbReference type="Proteomes" id="UP000274122"/>
    </source>
</evidence>
<feature type="transmembrane region" description="Helical" evidence="8">
    <location>
        <begin position="330"/>
        <end position="349"/>
    </location>
</feature>
<evidence type="ECO:0000256" key="2">
    <source>
        <dbReference type="ARBA" id="ARBA00022475"/>
    </source>
</evidence>
<dbReference type="GO" id="GO:0008137">
    <property type="term" value="F:NADH dehydrogenase (ubiquinone) activity"/>
    <property type="evidence" value="ECO:0007669"/>
    <property type="project" value="InterPro"/>
</dbReference>
<feature type="transmembrane region" description="Helical" evidence="8">
    <location>
        <begin position="33"/>
        <end position="55"/>
    </location>
</feature>
<keyword evidence="5 10" id="KW-0560">Oxidoreductase</keyword>
<protein>
    <submittedName>
        <fullName evidence="10">Hydrogenase-4 component B</fullName>
        <ecNumber evidence="10">1.-.-.-</ecNumber>
    </submittedName>
</protein>
<feature type="transmembrane region" description="Helical" evidence="8">
    <location>
        <begin position="75"/>
        <end position="94"/>
    </location>
</feature>
<feature type="domain" description="NADH:quinone oxidoreductase/Mrp antiporter transmembrane" evidence="9">
    <location>
        <begin position="122"/>
        <end position="403"/>
    </location>
</feature>
<reference evidence="10 11" key="1">
    <citation type="submission" date="2018-12" db="EMBL/GenBank/DDBJ databases">
        <authorList>
            <consortium name="Pathogen Informatics"/>
        </authorList>
    </citation>
    <scope>NUCLEOTIDE SEQUENCE [LARGE SCALE GENOMIC DNA]</scope>
    <source>
        <strain evidence="10 11">NCTC11466</strain>
    </source>
</reference>
<keyword evidence="4 8" id="KW-1133">Transmembrane helix</keyword>
<evidence type="ECO:0000313" key="10">
    <source>
        <dbReference type="EMBL" id="VEC02194.1"/>
    </source>
</evidence>
<dbReference type="InterPro" id="IPR052175">
    <property type="entry name" value="ComplexI-like_HydComp"/>
</dbReference>
<organism evidence="10 11">
    <name type="scientific">Cedecea lapagei</name>
    <dbReference type="NCBI Taxonomy" id="158823"/>
    <lineage>
        <taxon>Bacteria</taxon>
        <taxon>Pseudomonadati</taxon>
        <taxon>Pseudomonadota</taxon>
        <taxon>Gammaproteobacteria</taxon>
        <taxon>Enterobacterales</taxon>
        <taxon>Enterobacteriaceae</taxon>
        <taxon>Cedecea</taxon>
    </lineage>
</organism>
<feature type="transmembrane region" description="Helical" evidence="8">
    <location>
        <begin position="101"/>
        <end position="118"/>
    </location>
</feature>
<dbReference type="GO" id="GO:0042773">
    <property type="term" value="P:ATP synthesis coupled electron transport"/>
    <property type="evidence" value="ECO:0007669"/>
    <property type="project" value="InterPro"/>
</dbReference>
<dbReference type="OrthoDB" id="9768329at2"/>
<sequence>MNAFLLIQWALLGFIASAILAGVLAFSKPISGFFAGVGGAISSIFLLVAGAKALLGFSGDAQLWHWHLQLNAFNGVWLVTVALSGLFISLFNCAWHRHSEIKANGLLINLILAASVAALVADNFVTLVAMAEIISLAGYFLTGCQKSGQLWFALGRLGTLLLVFACGLLWQRYGTLGYGELRHLLDGAPLPASVLMLSLLGFGLLAGIIPLHGWVPQAHANASAPAAALFSAVVLKIGLYGFMCFSLLSNVLPLWWGVLVVVVGIITAFIGGLYALMEHNINRLLAYHSLENIGIILLGLGCGLIGIALNEPVLVALGMTGGLYHLFNHSLFKTTLFLGAGAIWFRTGYRDIEKLGGIGKRMPVISLAMLIGLMAMAALPPLNGFAGEWIIYQSFFRLGSLPLFVGRFIGPLLAVVLAVTGALAVMCMAKVYGVTFLGAPRTKEAENATSAPWLMNLSVALLATCCVVAGVASPWLLPLLQHAVPLPLQTAHTAVSQPMITLLLIASPLLPLILMIVFRGDRLPNRSRGSAWVCGYDHEQAMVITATGFAQPVKAAFAPLFKLRDTLNPGKWLPDWQGECLPGTFRRLAMVELAVLLVAMVA</sequence>
<keyword evidence="3 7" id="KW-0812">Transmembrane</keyword>